<protein>
    <submittedName>
        <fullName evidence="1">Uncharacterized protein</fullName>
    </submittedName>
</protein>
<organism evidence="1 2">
    <name type="scientific">Arctium lappa</name>
    <name type="common">Greater burdock</name>
    <name type="synonym">Lappa major</name>
    <dbReference type="NCBI Taxonomy" id="4217"/>
    <lineage>
        <taxon>Eukaryota</taxon>
        <taxon>Viridiplantae</taxon>
        <taxon>Streptophyta</taxon>
        <taxon>Embryophyta</taxon>
        <taxon>Tracheophyta</taxon>
        <taxon>Spermatophyta</taxon>
        <taxon>Magnoliopsida</taxon>
        <taxon>eudicotyledons</taxon>
        <taxon>Gunneridae</taxon>
        <taxon>Pentapetalae</taxon>
        <taxon>asterids</taxon>
        <taxon>campanulids</taxon>
        <taxon>Asterales</taxon>
        <taxon>Asteraceae</taxon>
        <taxon>Carduoideae</taxon>
        <taxon>Cardueae</taxon>
        <taxon>Arctiinae</taxon>
        <taxon>Arctium</taxon>
    </lineage>
</organism>
<evidence type="ECO:0000313" key="2">
    <source>
        <dbReference type="Proteomes" id="UP001055879"/>
    </source>
</evidence>
<keyword evidence="2" id="KW-1185">Reference proteome</keyword>
<sequence length="193" mass="22037">MQATPIRPFGFNFRRGFDAKNGVRTLLLRLISATAAVYQHFPSLCKTQFNQYRAIGVDLTQLALPLRCSGHALIVCFIAAHFNLPRILSINVFLLSNSNVVRLSVDKLEQNLGHVRVDTAVLWFMVRITMLIVIDMIFLMLKVDYDFQCYSRLAVELKIVRRVSTDFGLLEKKLAQGIARPKCSYQYDTSYQA</sequence>
<proteinExistence type="predicted"/>
<reference evidence="2" key="1">
    <citation type="journal article" date="2022" name="Mol. Ecol. Resour.">
        <title>The genomes of chicory, endive, great burdock and yacon provide insights into Asteraceae palaeo-polyploidization history and plant inulin production.</title>
        <authorList>
            <person name="Fan W."/>
            <person name="Wang S."/>
            <person name="Wang H."/>
            <person name="Wang A."/>
            <person name="Jiang F."/>
            <person name="Liu H."/>
            <person name="Zhao H."/>
            <person name="Xu D."/>
            <person name="Zhang Y."/>
        </authorList>
    </citation>
    <scope>NUCLEOTIDE SEQUENCE [LARGE SCALE GENOMIC DNA]</scope>
    <source>
        <strain evidence="2">cv. Niubang</strain>
    </source>
</reference>
<comment type="caution">
    <text evidence="1">The sequence shown here is derived from an EMBL/GenBank/DDBJ whole genome shotgun (WGS) entry which is preliminary data.</text>
</comment>
<evidence type="ECO:0000313" key="1">
    <source>
        <dbReference type="EMBL" id="KAI3727484.1"/>
    </source>
</evidence>
<reference evidence="1 2" key="2">
    <citation type="journal article" date="2022" name="Mol. Ecol. Resour.">
        <title>The genomes of chicory, endive, great burdock and yacon provide insights into Asteraceae paleo-polyploidization history and plant inulin production.</title>
        <authorList>
            <person name="Fan W."/>
            <person name="Wang S."/>
            <person name="Wang H."/>
            <person name="Wang A."/>
            <person name="Jiang F."/>
            <person name="Liu H."/>
            <person name="Zhao H."/>
            <person name="Xu D."/>
            <person name="Zhang Y."/>
        </authorList>
    </citation>
    <scope>NUCLEOTIDE SEQUENCE [LARGE SCALE GENOMIC DNA]</scope>
    <source>
        <strain evidence="2">cv. Niubang</strain>
    </source>
</reference>
<name>A0ACB9BZN4_ARCLA</name>
<accession>A0ACB9BZN4</accession>
<dbReference type="Proteomes" id="UP001055879">
    <property type="component" value="Linkage Group LG05"/>
</dbReference>
<gene>
    <name evidence="1" type="ORF">L6452_16100</name>
</gene>
<dbReference type="EMBL" id="CM042051">
    <property type="protein sequence ID" value="KAI3727484.1"/>
    <property type="molecule type" value="Genomic_DNA"/>
</dbReference>